<sequence length="113" mass="12775">MHELGIVYEVINIVDGFAKENNLTTVDKIVLEVGQLSQAIPRFIEECYPAAVNETAYEDTKLEIIVLPANGKCKVCNEVYNIIDYRKVCPKCHGEEYYLISGQEFNIKEVVAC</sequence>
<feature type="binding site" evidence="4">
    <location>
        <position position="2"/>
    </location>
    <ligand>
        <name>Ni(2+)</name>
        <dbReference type="ChEBI" id="CHEBI:49786"/>
    </ligand>
</feature>
<organism evidence="5 6">
    <name type="scientific">Senegalia massiliensis</name>
    <dbReference type="NCBI Taxonomy" id="1720316"/>
    <lineage>
        <taxon>Bacteria</taxon>
        <taxon>Bacillati</taxon>
        <taxon>Bacillota</taxon>
        <taxon>Clostridia</taxon>
        <taxon>Eubacteriales</taxon>
        <taxon>Clostridiaceae</taxon>
        <taxon>Senegalia</taxon>
    </lineage>
</organism>
<dbReference type="PANTHER" id="PTHR34535:SF3">
    <property type="entry name" value="HYDROGENASE MATURATION FACTOR HYPA"/>
    <property type="match status" value="1"/>
</dbReference>
<feature type="binding site" evidence="4">
    <location>
        <position position="73"/>
    </location>
    <ligand>
        <name>Zn(2+)</name>
        <dbReference type="ChEBI" id="CHEBI:29105"/>
    </ligand>
</feature>
<dbReference type="GO" id="GO:0016151">
    <property type="term" value="F:nickel cation binding"/>
    <property type="evidence" value="ECO:0007669"/>
    <property type="project" value="UniProtKB-UniRule"/>
</dbReference>
<reference evidence="5 6" key="1">
    <citation type="submission" date="2018-08" db="EMBL/GenBank/DDBJ databases">
        <title>Murine metabolic-syndrome-specific gut microbial biobank.</title>
        <authorList>
            <person name="Liu C."/>
        </authorList>
    </citation>
    <scope>NUCLEOTIDE SEQUENCE [LARGE SCALE GENOMIC DNA]</scope>
    <source>
        <strain evidence="5 6">583</strain>
    </source>
</reference>
<evidence type="ECO:0000256" key="1">
    <source>
        <dbReference type="ARBA" id="ARBA00022596"/>
    </source>
</evidence>
<dbReference type="PANTHER" id="PTHR34535">
    <property type="entry name" value="HYDROGENASE MATURATION FACTOR HYPA"/>
    <property type="match status" value="1"/>
</dbReference>
<dbReference type="PIRSF" id="PIRSF004761">
    <property type="entry name" value="Hydrgn_mat_HypA"/>
    <property type="match status" value="1"/>
</dbReference>
<dbReference type="GO" id="GO:0051604">
    <property type="term" value="P:protein maturation"/>
    <property type="evidence" value="ECO:0007669"/>
    <property type="project" value="InterPro"/>
</dbReference>
<dbReference type="RefSeq" id="WP_160195775.1">
    <property type="nucleotide sequence ID" value="NZ_QXXA01000001.1"/>
</dbReference>
<evidence type="ECO:0000256" key="3">
    <source>
        <dbReference type="ARBA" id="ARBA00022833"/>
    </source>
</evidence>
<gene>
    <name evidence="4" type="primary">hypA</name>
    <name evidence="5" type="ORF">D3Z33_00105</name>
</gene>
<comment type="function">
    <text evidence="4">Involved in the maturation of [NiFe] hydrogenases. Required for nickel insertion into the metal center of the hydrogenase.</text>
</comment>
<keyword evidence="1 4" id="KW-0533">Nickel</keyword>
<feature type="binding site" evidence="4">
    <location>
        <position position="89"/>
    </location>
    <ligand>
        <name>Zn(2+)</name>
        <dbReference type="ChEBI" id="CHEBI:29105"/>
    </ligand>
</feature>
<dbReference type="Proteomes" id="UP000467132">
    <property type="component" value="Unassembled WGS sequence"/>
</dbReference>
<dbReference type="Gene3D" id="3.30.2320.80">
    <property type="match status" value="1"/>
</dbReference>
<evidence type="ECO:0000313" key="5">
    <source>
        <dbReference type="EMBL" id="NBI05254.1"/>
    </source>
</evidence>
<evidence type="ECO:0000256" key="4">
    <source>
        <dbReference type="HAMAP-Rule" id="MF_00213"/>
    </source>
</evidence>
<feature type="binding site" evidence="4">
    <location>
        <position position="92"/>
    </location>
    <ligand>
        <name>Zn(2+)</name>
        <dbReference type="ChEBI" id="CHEBI:29105"/>
    </ligand>
</feature>
<evidence type="ECO:0000313" key="6">
    <source>
        <dbReference type="Proteomes" id="UP000467132"/>
    </source>
</evidence>
<feature type="binding site" evidence="4">
    <location>
        <position position="76"/>
    </location>
    <ligand>
        <name>Zn(2+)</name>
        <dbReference type="ChEBI" id="CHEBI:29105"/>
    </ligand>
</feature>
<dbReference type="OrthoDB" id="9800361at2"/>
<proteinExistence type="inferred from homology"/>
<comment type="caution">
    <text evidence="5">The sequence shown here is derived from an EMBL/GenBank/DDBJ whole genome shotgun (WGS) entry which is preliminary data.</text>
</comment>
<name>A0A845QT83_9CLOT</name>
<keyword evidence="2 4" id="KW-0479">Metal-binding</keyword>
<dbReference type="EMBL" id="QXXA01000001">
    <property type="protein sequence ID" value="NBI05254.1"/>
    <property type="molecule type" value="Genomic_DNA"/>
</dbReference>
<keyword evidence="3 4" id="KW-0862">Zinc</keyword>
<keyword evidence="6" id="KW-1185">Reference proteome</keyword>
<comment type="similarity">
    <text evidence="4">Belongs to the HypA/HybF family.</text>
</comment>
<accession>A0A845QT83</accession>
<dbReference type="AlphaFoldDB" id="A0A845QT83"/>
<protein>
    <recommendedName>
        <fullName evidence="4">Hydrogenase maturation factor HypA</fullName>
    </recommendedName>
</protein>
<dbReference type="InterPro" id="IPR000688">
    <property type="entry name" value="HypA/HybF"/>
</dbReference>
<evidence type="ECO:0000256" key="2">
    <source>
        <dbReference type="ARBA" id="ARBA00022723"/>
    </source>
</evidence>
<dbReference type="Pfam" id="PF01155">
    <property type="entry name" value="HypA"/>
    <property type="match status" value="1"/>
</dbReference>
<dbReference type="GO" id="GO:0008270">
    <property type="term" value="F:zinc ion binding"/>
    <property type="evidence" value="ECO:0007669"/>
    <property type="project" value="UniProtKB-UniRule"/>
</dbReference>
<dbReference type="HAMAP" id="MF_00213">
    <property type="entry name" value="HypA_HybF"/>
    <property type="match status" value="1"/>
</dbReference>